<proteinExistence type="predicted"/>
<evidence type="ECO:0000313" key="1">
    <source>
        <dbReference type="EMBL" id="KKN15115.1"/>
    </source>
</evidence>
<accession>A0A0F9N658</accession>
<gene>
    <name evidence="1" type="ORF">LCGC14_0989230</name>
</gene>
<organism evidence="1">
    <name type="scientific">marine sediment metagenome</name>
    <dbReference type="NCBI Taxonomy" id="412755"/>
    <lineage>
        <taxon>unclassified sequences</taxon>
        <taxon>metagenomes</taxon>
        <taxon>ecological metagenomes</taxon>
    </lineage>
</organism>
<dbReference type="AlphaFoldDB" id="A0A0F9N658"/>
<reference evidence="1" key="1">
    <citation type="journal article" date="2015" name="Nature">
        <title>Complex archaea that bridge the gap between prokaryotes and eukaryotes.</title>
        <authorList>
            <person name="Spang A."/>
            <person name="Saw J.H."/>
            <person name="Jorgensen S.L."/>
            <person name="Zaremba-Niedzwiedzka K."/>
            <person name="Martijn J."/>
            <person name="Lind A.E."/>
            <person name="van Eijk R."/>
            <person name="Schleper C."/>
            <person name="Guy L."/>
            <person name="Ettema T.J."/>
        </authorList>
    </citation>
    <scope>NUCLEOTIDE SEQUENCE</scope>
</reference>
<protein>
    <submittedName>
        <fullName evidence="1">Uncharacterized protein</fullName>
    </submittedName>
</protein>
<name>A0A0F9N658_9ZZZZ</name>
<dbReference type="EMBL" id="LAZR01003744">
    <property type="protein sequence ID" value="KKN15115.1"/>
    <property type="molecule type" value="Genomic_DNA"/>
</dbReference>
<sequence length="72" mass="8259">MSTEKHNIECLECGKSYLYKFSSEEVKHFGIPSLEDLEPGKIFSGIVPAVICKNIECRKLIAVHNFRPYNKQ</sequence>
<comment type="caution">
    <text evidence="1">The sequence shown here is derived from an EMBL/GenBank/DDBJ whole genome shotgun (WGS) entry which is preliminary data.</text>
</comment>